<feature type="chain" id="PRO_5030717228" description="Carboxymuconolactone decarboxylase-like domain-containing protein" evidence="2">
    <location>
        <begin position="18"/>
        <end position="275"/>
    </location>
</feature>
<keyword evidence="2" id="KW-0732">Signal</keyword>
<reference evidence="3" key="1">
    <citation type="submission" date="2021-01" db="EMBL/GenBank/DDBJ databases">
        <authorList>
            <person name="Corre E."/>
            <person name="Pelletier E."/>
            <person name="Niang G."/>
            <person name="Scheremetjew M."/>
            <person name="Finn R."/>
            <person name="Kale V."/>
            <person name="Holt S."/>
            <person name="Cochrane G."/>
            <person name="Meng A."/>
            <person name="Brown T."/>
            <person name="Cohen L."/>
        </authorList>
    </citation>
    <scope>NUCLEOTIDE SEQUENCE</scope>
    <source>
        <strain evidence="3">Isolate 1302-5</strain>
    </source>
</reference>
<dbReference type="SUPFAM" id="SSF69118">
    <property type="entry name" value="AhpD-like"/>
    <property type="match status" value="1"/>
</dbReference>
<evidence type="ECO:0000313" key="3">
    <source>
        <dbReference type="EMBL" id="CAE2204415.1"/>
    </source>
</evidence>
<evidence type="ECO:0000256" key="1">
    <source>
        <dbReference type="SAM" id="MobiDB-lite"/>
    </source>
</evidence>
<sequence length="275" mass="29970">MRYHFMAFILLARRASSSFLPENGAVAASVRSSRSFQRDHPSTSRRFSSFAMASPGGSGGGGDGKEPSAASAVPSYPTTSHEFVPRYNGPPESKMTNEQRAIRDEIVATRPRTGISGPFGPWLAVPEVARPSQELGRACRYGTSLTMRESELIILLTGARHRSHAEFDIHQGEALRAGLGMDVISAIPRDEEFSLDRVKSDVLPLLGGNTRDEAISLFTAELLETCTVSDETYENTLEAVDGKEAVLVEITSIVGYYTHCAYTLNVFRIPTKNPV</sequence>
<gene>
    <name evidence="3" type="ORF">OAUR00152_LOCUS2061</name>
</gene>
<organism evidence="3">
    <name type="scientific">Odontella aurita</name>
    <dbReference type="NCBI Taxonomy" id="265563"/>
    <lineage>
        <taxon>Eukaryota</taxon>
        <taxon>Sar</taxon>
        <taxon>Stramenopiles</taxon>
        <taxon>Ochrophyta</taxon>
        <taxon>Bacillariophyta</taxon>
        <taxon>Mediophyceae</taxon>
        <taxon>Biddulphiophycidae</taxon>
        <taxon>Eupodiscales</taxon>
        <taxon>Odontellaceae</taxon>
        <taxon>Odontella</taxon>
    </lineage>
</organism>
<name>A0A7S4HNC5_9STRA</name>
<dbReference type="EMBL" id="HBKQ01003017">
    <property type="protein sequence ID" value="CAE2204415.1"/>
    <property type="molecule type" value="Transcribed_RNA"/>
</dbReference>
<evidence type="ECO:0008006" key="4">
    <source>
        <dbReference type="Google" id="ProtNLM"/>
    </source>
</evidence>
<dbReference type="AlphaFoldDB" id="A0A7S4HNC5"/>
<evidence type="ECO:0000256" key="2">
    <source>
        <dbReference type="SAM" id="SignalP"/>
    </source>
</evidence>
<dbReference type="PANTHER" id="PTHR34846:SF5">
    <property type="entry name" value="CARBOXYMUCONOLACTONE DECARBOXYLASE-LIKE DOMAIN-CONTAINING PROTEIN"/>
    <property type="match status" value="1"/>
</dbReference>
<dbReference type="PANTHER" id="PTHR34846">
    <property type="entry name" value="4-CARBOXYMUCONOLACTONE DECARBOXYLASE FAMILY PROTEIN (AFU_ORTHOLOGUE AFUA_6G11590)"/>
    <property type="match status" value="1"/>
</dbReference>
<accession>A0A7S4HNC5</accession>
<dbReference type="InterPro" id="IPR029032">
    <property type="entry name" value="AhpD-like"/>
</dbReference>
<feature type="region of interest" description="Disordered" evidence="1">
    <location>
        <begin position="29"/>
        <end position="98"/>
    </location>
</feature>
<dbReference type="Gene3D" id="1.20.1290.10">
    <property type="entry name" value="AhpD-like"/>
    <property type="match status" value="1"/>
</dbReference>
<feature type="signal peptide" evidence="2">
    <location>
        <begin position="1"/>
        <end position="17"/>
    </location>
</feature>
<proteinExistence type="predicted"/>
<protein>
    <recommendedName>
        <fullName evidence="4">Carboxymuconolactone decarboxylase-like domain-containing protein</fullName>
    </recommendedName>
</protein>